<dbReference type="InterPro" id="IPR029057">
    <property type="entry name" value="PRTase-like"/>
</dbReference>
<keyword evidence="8" id="KW-0547">Nucleotide-binding</keyword>
<evidence type="ECO:0000256" key="8">
    <source>
        <dbReference type="ARBA" id="ARBA00022741"/>
    </source>
</evidence>
<dbReference type="STRING" id="436010.A0A166N1V3"/>
<evidence type="ECO:0000256" key="6">
    <source>
        <dbReference type="ARBA" id="ARBA00022676"/>
    </source>
</evidence>
<keyword evidence="12" id="KW-1185">Reference proteome</keyword>
<dbReference type="Proteomes" id="UP000076532">
    <property type="component" value="Unassembled WGS sequence"/>
</dbReference>
<keyword evidence="6" id="KW-0328">Glycosyltransferase</keyword>
<evidence type="ECO:0000256" key="1">
    <source>
        <dbReference type="ARBA" id="ARBA00001946"/>
    </source>
</evidence>
<name>A0A166N1V3_9AGAM</name>
<evidence type="ECO:0000256" key="7">
    <source>
        <dbReference type="ARBA" id="ARBA00022679"/>
    </source>
</evidence>
<gene>
    <name evidence="11" type="ORF">FIBSPDRAFT_856744</name>
</gene>
<dbReference type="EMBL" id="KV417525">
    <property type="protein sequence ID" value="KZP24562.1"/>
    <property type="molecule type" value="Genomic_DNA"/>
</dbReference>
<reference evidence="11 12" key="1">
    <citation type="journal article" date="2016" name="Mol. Biol. Evol.">
        <title>Comparative Genomics of Early-Diverging Mushroom-Forming Fungi Provides Insights into the Origins of Lignocellulose Decay Capabilities.</title>
        <authorList>
            <person name="Nagy L.G."/>
            <person name="Riley R."/>
            <person name="Tritt A."/>
            <person name="Adam C."/>
            <person name="Daum C."/>
            <person name="Floudas D."/>
            <person name="Sun H."/>
            <person name="Yadav J.S."/>
            <person name="Pangilinan J."/>
            <person name="Larsson K.H."/>
            <person name="Matsuura K."/>
            <person name="Barry K."/>
            <person name="Labutti K."/>
            <person name="Kuo R."/>
            <person name="Ohm R.A."/>
            <person name="Bhattacharya S.S."/>
            <person name="Shirouzu T."/>
            <person name="Yoshinaga Y."/>
            <person name="Martin F.M."/>
            <person name="Grigoriev I.V."/>
            <person name="Hibbett D.S."/>
        </authorList>
    </citation>
    <scope>NUCLEOTIDE SEQUENCE [LARGE SCALE GENOMIC DNA]</scope>
    <source>
        <strain evidence="11 12">CBS 109695</strain>
    </source>
</reference>
<keyword evidence="9" id="KW-0342">GTP-binding</keyword>
<proteinExistence type="inferred from homology"/>
<evidence type="ECO:0000256" key="9">
    <source>
        <dbReference type="ARBA" id="ARBA00023134"/>
    </source>
</evidence>
<evidence type="ECO:0000256" key="2">
    <source>
        <dbReference type="ARBA" id="ARBA00005180"/>
    </source>
</evidence>
<dbReference type="PANTHER" id="PTHR32315">
    <property type="entry name" value="ADENINE PHOSPHORIBOSYLTRANSFERASE"/>
    <property type="match status" value="1"/>
</dbReference>
<dbReference type="AlphaFoldDB" id="A0A166N1V3"/>
<feature type="domain" description="Phosphoribosyltransferase" evidence="10">
    <location>
        <begin position="8"/>
        <end position="210"/>
    </location>
</feature>
<keyword evidence="7" id="KW-0808">Transferase</keyword>
<dbReference type="GO" id="GO:0004845">
    <property type="term" value="F:uracil phosphoribosyltransferase activity"/>
    <property type="evidence" value="ECO:0007669"/>
    <property type="project" value="UniProtKB-EC"/>
</dbReference>
<comment type="cofactor">
    <cofactor evidence="1">
        <name>Mg(2+)</name>
        <dbReference type="ChEBI" id="CHEBI:18420"/>
    </cofactor>
</comment>
<evidence type="ECO:0000256" key="3">
    <source>
        <dbReference type="ARBA" id="ARBA00009516"/>
    </source>
</evidence>
<dbReference type="InterPro" id="IPR000836">
    <property type="entry name" value="PRTase_dom"/>
</dbReference>
<dbReference type="InterPro" id="IPR050054">
    <property type="entry name" value="UPRTase/APRTase"/>
</dbReference>
<dbReference type="GO" id="GO:0005525">
    <property type="term" value="F:GTP binding"/>
    <property type="evidence" value="ECO:0007669"/>
    <property type="project" value="UniProtKB-KW"/>
</dbReference>
<dbReference type="CDD" id="cd06223">
    <property type="entry name" value="PRTases_typeI"/>
    <property type="match status" value="1"/>
</dbReference>
<organism evidence="11 12">
    <name type="scientific">Athelia psychrophila</name>
    <dbReference type="NCBI Taxonomy" id="1759441"/>
    <lineage>
        <taxon>Eukaryota</taxon>
        <taxon>Fungi</taxon>
        <taxon>Dikarya</taxon>
        <taxon>Basidiomycota</taxon>
        <taxon>Agaricomycotina</taxon>
        <taxon>Agaricomycetes</taxon>
        <taxon>Agaricomycetidae</taxon>
        <taxon>Atheliales</taxon>
        <taxon>Atheliaceae</taxon>
        <taxon>Athelia</taxon>
    </lineage>
</organism>
<evidence type="ECO:0000256" key="4">
    <source>
        <dbReference type="ARBA" id="ARBA00011894"/>
    </source>
</evidence>
<protein>
    <recommendedName>
        <fullName evidence="4">uracil phosphoribosyltransferase</fullName>
        <ecNumber evidence="4">2.4.2.9</ecNumber>
    </recommendedName>
</protein>
<dbReference type="Pfam" id="PF14681">
    <property type="entry name" value="UPRTase"/>
    <property type="match status" value="1"/>
</dbReference>
<comment type="pathway">
    <text evidence="2">Pyrimidine metabolism; UMP biosynthesis via salvage pathway; UMP from uracil: step 1/1.</text>
</comment>
<dbReference type="EC" id="2.4.2.9" evidence="4"/>
<evidence type="ECO:0000259" key="10">
    <source>
        <dbReference type="Pfam" id="PF14681"/>
    </source>
</evidence>
<dbReference type="NCBIfam" id="NF001097">
    <property type="entry name" value="PRK00129.1"/>
    <property type="match status" value="1"/>
</dbReference>
<sequence>MPNGINIVSHPLVNTRLSKLRQTSTTSKEFREGIHEISLILGIEATRTLEQEEFHGQTPVGPFTGTLIKPRIGLTPILRAGLGMTEALLTLFPAAPVYHLGLFREKVTLQPVEYYSKLPPSPPVDEIFLLDPLIATGGTACAALNMITDWGIPIPKIKLLCVLGSEEGLRHVLSEYPELEIWVAGVDATLTAQGLISPGLGDTGDRLFNTVKD</sequence>
<keyword evidence="5" id="KW-0021">Allosteric enzyme</keyword>
<evidence type="ECO:0000256" key="5">
    <source>
        <dbReference type="ARBA" id="ARBA00022533"/>
    </source>
</evidence>
<dbReference type="Gene3D" id="3.40.50.2020">
    <property type="match status" value="1"/>
</dbReference>
<evidence type="ECO:0000313" key="11">
    <source>
        <dbReference type="EMBL" id="KZP24562.1"/>
    </source>
</evidence>
<dbReference type="SUPFAM" id="SSF53271">
    <property type="entry name" value="PRTase-like"/>
    <property type="match status" value="1"/>
</dbReference>
<dbReference type="PANTHER" id="PTHR32315:SF4">
    <property type="entry name" value="URACIL PHOSPHORIBOSYLTRANSFERASE, CHLOROPLASTIC"/>
    <property type="match status" value="1"/>
</dbReference>
<evidence type="ECO:0000313" key="12">
    <source>
        <dbReference type="Proteomes" id="UP000076532"/>
    </source>
</evidence>
<comment type="similarity">
    <text evidence="3">Belongs to the UPRTase family.</text>
</comment>
<dbReference type="OrthoDB" id="10257085at2759"/>
<accession>A0A166N1V3</accession>